<organism evidence="1 2">
    <name type="scientific">Gymnopus androsaceus JB14</name>
    <dbReference type="NCBI Taxonomy" id="1447944"/>
    <lineage>
        <taxon>Eukaryota</taxon>
        <taxon>Fungi</taxon>
        <taxon>Dikarya</taxon>
        <taxon>Basidiomycota</taxon>
        <taxon>Agaricomycotina</taxon>
        <taxon>Agaricomycetes</taxon>
        <taxon>Agaricomycetidae</taxon>
        <taxon>Agaricales</taxon>
        <taxon>Marasmiineae</taxon>
        <taxon>Omphalotaceae</taxon>
        <taxon>Gymnopus</taxon>
    </lineage>
</organism>
<dbReference type="AlphaFoldDB" id="A0A6A4HPX8"/>
<dbReference type="EMBL" id="ML769474">
    <property type="protein sequence ID" value="KAE9399077.1"/>
    <property type="molecule type" value="Genomic_DNA"/>
</dbReference>
<evidence type="ECO:0000313" key="1">
    <source>
        <dbReference type="EMBL" id="KAE9399077.1"/>
    </source>
</evidence>
<sequence>MFSSEPRCNSYPSSSPPRMKKHTFRNLALGFTGAMFVTAFALQPTINCQCQVFKHLIGY</sequence>
<gene>
    <name evidence="1" type="ORF">BT96DRAFT_710926</name>
</gene>
<dbReference type="OrthoDB" id="2879446at2759"/>
<dbReference type="Proteomes" id="UP000799118">
    <property type="component" value="Unassembled WGS sequence"/>
</dbReference>
<evidence type="ECO:0000313" key="2">
    <source>
        <dbReference type="Proteomes" id="UP000799118"/>
    </source>
</evidence>
<accession>A0A6A4HPX8</accession>
<name>A0A6A4HPX8_9AGAR</name>
<proteinExistence type="predicted"/>
<reference evidence="1" key="1">
    <citation type="journal article" date="2019" name="Environ. Microbiol.">
        <title>Fungal ecological strategies reflected in gene transcription - a case study of two litter decomposers.</title>
        <authorList>
            <person name="Barbi F."/>
            <person name="Kohler A."/>
            <person name="Barry K."/>
            <person name="Baskaran P."/>
            <person name="Daum C."/>
            <person name="Fauchery L."/>
            <person name="Ihrmark K."/>
            <person name="Kuo A."/>
            <person name="LaButti K."/>
            <person name="Lipzen A."/>
            <person name="Morin E."/>
            <person name="Grigoriev I.V."/>
            <person name="Henrissat B."/>
            <person name="Lindahl B."/>
            <person name="Martin F."/>
        </authorList>
    </citation>
    <scope>NUCLEOTIDE SEQUENCE</scope>
    <source>
        <strain evidence="1">JB14</strain>
    </source>
</reference>
<keyword evidence="2" id="KW-1185">Reference proteome</keyword>
<protein>
    <submittedName>
        <fullName evidence="1">Uncharacterized protein</fullName>
    </submittedName>
</protein>